<gene>
    <name evidence="1" type="ORF">L195_g063263</name>
</gene>
<reference evidence="1 2" key="1">
    <citation type="journal article" date="2014" name="Am. J. Bot.">
        <title>Genome assembly and annotation for red clover (Trifolium pratense; Fabaceae).</title>
        <authorList>
            <person name="Istvanek J."/>
            <person name="Jaros M."/>
            <person name="Krenek A."/>
            <person name="Repkova J."/>
        </authorList>
    </citation>
    <scope>NUCLEOTIDE SEQUENCE [LARGE SCALE GENOMIC DNA]</scope>
    <source>
        <strain evidence="2">cv. Tatra</strain>
        <tissue evidence="1">Young leaves</tissue>
    </source>
</reference>
<accession>A0A2K3KKS9</accession>
<evidence type="ECO:0000313" key="2">
    <source>
        <dbReference type="Proteomes" id="UP000236291"/>
    </source>
</evidence>
<proteinExistence type="predicted"/>
<evidence type="ECO:0000313" key="1">
    <source>
        <dbReference type="EMBL" id="PNX66887.1"/>
    </source>
</evidence>
<name>A0A2K3KKS9_TRIPR</name>
<dbReference type="AlphaFoldDB" id="A0A2K3KKS9"/>
<organism evidence="1 2">
    <name type="scientific">Trifolium pratense</name>
    <name type="common">Red clover</name>
    <dbReference type="NCBI Taxonomy" id="57577"/>
    <lineage>
        <taxon>Eukaryota</taxon>
        <taxon>Viridiplantae</taxon>
        <taxon>Streptophyta</taxon>
        <taxon>Embryophyta</taxon>
        <taxon>Tracheophyta</taxon>
        <taxon>Spermatophyta</taxon>
        <taxon>Magnoliopsida</taxon>
        <taxon>eudicotyledons</taxon>
        <taxon>Gunneridae</taxon>
        <taxon>Pentapetalae</taxon>
        <taxon>rosids</taxon>
        <taxon>fabids</taxon>
        <taxon>Fabales</taxon>
        <taxon>Fabaceae</taxon>
        <taxon>Papilionoideae</taxon>
        <taxon>50 kb inversion clade</taxon>
        <taxon>NPAAA clade</taxon>
        <taxon>Hologalegina</taxon>
        <taxon>IRL clade</taxon>
        <taxon>Trifolieae</taxon>
        <taxon>Trifolium</taxon>
    </lineage>
</organism>
<sequence>RLNHLRVDKMHLGEKAGRQNFWQNLLSNKFWIELLQIRNDTSLKE</sequence>
<reference evidence="1 2" key="2">
    <citation type="journal article" date="2017" name="Front. Plant Sci.">
        <title>Gene Classification and Mining of Molecular Markers Useful in Red Clover (Trifolium pratense) Breeding.</title>
        <authorList>
            <person name="Istvanek J."/>
            <person name="Dluhosova J."/>
            <person name="Dluhos P."/>
            <person name="Patkova L."/>
            <person name="Nedelnik J."/>
            <person name="Repkova J."/>
        </authorList>
    </citation>
    <scope>NUCLEOTIDE SEQUENCE [LARGE SCALE GENOMIC DNA]</scope>
    <source>
        <strain evidence="2">cv. Tatra</strain>
        <tissue evidence="1">Young leaves</tissue>
    </source>
</reference>
<comment type="caution">
    <text evidence="1">The sequence shown here is derived from an EMBL/GenBank/DDBJ whole genome shotgun (WGS) entry which is preliminary data.</text>
</comment>
<dbReference type="Proteomes" id="UP000236291">
    <property type="component" value="Unassembled WGS sequence"/>
</dbReference>
<feature type="non-terminal residue" evidence="1">
    <location>
        <position position="1"/>
    </location>
</feature>
<dbReference type="EMBL" id="ASHM01200089">
    <property type="protein sequence ID" value="PNX66887.1"/>
    <property type="molecule type" value="Genomic_DNA"/>
</dbReference>
<protein>
    <submittedName>
        <fullName evidence="1">Uncharacterized protein</fullName>
    </submittedName>
</protein>